<comment type="similarity">
    <text evidence="2">Belongs to the tyrosyl-DNA phosphodiesterase family.</text>
</comment>
<evidence type="ECO:0000256" key="3">
    <source>
        <dbReference type="ARBA" id="ARBA00022722"/>
    </source>
</evidence>
<protein>
    <recommendedName>
        <fullName evidence="15">Tyrosyl-DNA phosphodiesterase 1</fullName>
    </recommendedName>
</protein>
<feature type="compositionally biased region" description="Basic and acidic residues" evidence="12">
    <location>
        <begin position="1"/>
        <end position="15"/>
    </location>
</feature>
<proteinExistence type="inferred from homology"/>
<feature type="compositionally biased region" description="Polar residues" evidence="12">
    <location>
        <begin position="58"/>
        <end position="78"/>
    </location>
</feature>
<feature type="active site" description="Proton donor/acceptor" evidence="9">
    <location>
        <position position="468"/>
    </location>
</feature>
<dbReference type="GO" id="GO:0004527">
    <property type="term" value="F:exonuclease activity"/>
    <property type="evidence" value="ECO:0007669"/>
    <property type="project" value="UniProtKB-KW"/>
</dbReference>
<feature type="binding site" evidence="10">
    <location>
        <position position="214"/>
    </location>
    <ligand>
        <name>substrate</name>
    </ligand>
</feature>
<feature type="site" description="Interaction with DNA" evidence="11">
    <location>
        <position position="499"/>
    </location>
</feature>
<evidence type="ECO:0000256" key="11">
    <source>
        <dbReference type="PIRSR" id="PIRSR610347-3"/>
    </source>
</evidence>
<evidence type="ECO:0000256" key="9">
    <source>
        <dbReference type="PIRSR" id="PIRSR610347-1"/>
    </source>
</evidence>
<dbReference type="SUPFAM" id="SSF56024">
    <property type="entry name" value="Phospholipase D/nuclease"/>
    <property type="match status" value="2"/>
</dbReference>
<evidence type="ECO:0008006" key="15">
    <source>
        <dbReference type="Google" id="ProtNLM"/>
    </source>
</evidence>
<feature type="active site" description="Nucleophile" evidence="9">
    <location>
        <position position="212"/>
    </location>
</feature>
<comment type="subcellular location">
    <subcellularLocation>
        <location evidence="1">Nucleus</location>
    </subcellularLocation>
</comment>
<feature type="region of interest" description="Disordered" evidence="12">
    <location>
        <begin position="1"/>
        <end position="23"/>
    </location>
</feature>
<organism evidence="13 14">
    <name type="scientific">Vermiconidia calcicola</name>
    <dbReference type="NCBI Taxonomy" id="1690605"/>
    <lineage>
        <taxon>Eukaryota</taxon>
        <taxon>Fungi</taxon>
        <taxon>Dikarya</taxon>
        <taxon>Ascomycota</taxon>
        <taxon>Pezizomycotina</taxon>
        <taxon>Dothideomycetes</taxon>
        <taxon>Dothideomycetidae</taxon>
        <taxon>Mycosphaerellales</taxon>
        <taxon>Extremaceae</taxon>
        <taxon>Vermiconidia</taxon>
    </lineage>
</organism>
<keyword evidence="4" id="KW-0227">DNA damage</keyword>
<evidence type="ECO:0000256" key="6">
    <source>
        <dbReference type="ARBA" id="ARBA00022839"/>
    </source>
</evidence>
<evidence type="ECO:0000256" key="2">
    <source>
        <dbReference type="ARBA" id="ARBA00010205"/>
    </source>
</evidence>
<evidence type="ECO:0000313" key="14">
    <source>
        <dbReference type="Proteomes" id="UP001345827"/>
    </source>
</evidence>
<dbReference type="PANTHER" id="PTHR12415:SF0">
    <property type="entry name" value="TYROSYL-DNA PHOSPHODIESTERASE 1"/>
    <property type="match status" value="1"/>
</dbReference>
<dbReference type="GO" id="GO:0005634">
    <property type="term" value="C:nucleus"/>
    <property type="evidence" value="ECO:0007669"/>
    <property type="project" value="UniProtKB-SubCell"/>
</dbReference>
<evidence type="ECO:0000256" key="1">
    <source>
        <dbReference type="ARBA" id="ARBA00004123"/>
    </source>
</evidence>
<keyword evidence="3" id="KW-0540">Nuclease</keyword>
<evidence type="ECO:0000256" key="12">
    <source>
        <dbReference type="SAM" id="MobiDB-lite"/>
    </source>
</evidence>
<dbReference type="FunFam" id="3.30.870.10:FF:000038">
    <property type="entry name" value="Probable tyrosyl-DNA phosphodiesterase"/>
    <property type="match status" value="1"/>
</dbReference>
<keyword evidence="14" id="KW-1185">Reference proteome</keyword>
<dbReference type="CDD" id="cd09123">
    <property type="entry name" value="PLDc_Tdp1_2"/>
    <property type="match status" value="1"/>
</dbReference>
<keyword evidence="8" id="KW-0539">Nucleus</keyword>
<keyword evidence="6" id="KW-0269">Exonuclease</keyword>
<accession>A0AAV9PVB8</accession>
<evidence type="ECO:0000256" key="5">
    <source>
        <dbReference type="ARBA" id="ARBA00022801"/>
    </source>
</evidence>
<dbReference type="GO" id="GO:0006281">
    <property type="term" value="P:DNA repair"/>
    <property type="evidence" value="ECO:0007669"/>
    <property type="project" value="UniProtKB-KW"/>
</dbReference>
<dbReference type="Proteomes" id="UP001345827">
    <property type="component" value="Unassembled WGS sequence"/>
</dbReference>
<dbReference type="Pfam" id="PF06087">
    <property type="entry name" value="Tyr-DNA_phospho"/>
    <property type="match status" value="1"/>
</dbReference>
<dbReference type="PANTHER" id="PTHR12415">
    <property type="entry name" value="TYROSYL-DNA PHOSPHODIESTERASE 1"/>
    <property type="match status" value="1"/>
</dbReference>
<evidence type="ECO:0000256" key="8">
    <source>
        <dbReference type="ARBA" id="ARBA00023242"/>
    </source>
</evidence>
<sequence length="644" mass="71904">MEVRPPKRAKLDHPDTTPSGEVPVGQINAAASERATDDGLFLGSIFRPISPPRLSRYGASTPQADSATRVLSQATVSRDGSGPKPGDGDCPVVKQPKARQQDVKYLPSPFKLTSIRDLPPSHNIDTISLHDILGNPDIKEAWVFNFRFDVDWMMTHFDPEIRSQVEVKIVHGSWRTGREEHDNRRAFENTCDRWPNVEQVIGIVPDYLGTHHSKMFILLTHDGLCQIFIHTANMVPKDWTNMTQAVWRSPLLRKGYSIDSPMGTVGSGLRFKHDLIKYLVAYTRKIRPLLEHLALFDFSPIRGALIASTPRTLYTLPKRHSPPRSLTMGIEKRTHTFGEPLYGYPCLFDALKAARSQKPDIDTATQSQPHVVCQVSSIATLPTTWLDRFFPTVAGQEKPSAQMWDHISIVYPTSSNVAASLDGYASGGSIHTKAQSVAHLKQIRALRKSLCQWTQGSARAGRDQAAPHIKTYVGFSEKPSSKIPTPDIDWALLTSANLSTQAWGNFRETGKDLNEISLKNWELGVFVWPELFDEDFDTGDDEKQPKTQGTGESVKMRMVPVFGSDMPEARPSAKGDEGKETIVGLRLPYDLPLTPYGVGDMPWSPQGTYDIPDRHGRRWPRDLVSSGAGRNSTLSKWMKPRSQQ</sequence>
<keyword evidence="7" id="KW-0234">DNA repair</keyword>
<dbReference type="GO" id="GO:0003690">
    <property type="term" value="F:double-stranded DNA binding"/>
    <property type="evidence" value="ECO:0007669"/>
    <property type="project" value="TreeGrafter"/>
</dbReference>
<dbReference type="EMBL" id="JAXLQG010000025">
    <property type="protein sequence ID" value="KAK5528694.1"/>
    <property type="molecule type" value="Genomic_DNA"/>
</dbReference>
<reference evidence="13 14" key="1">
    <citation type="submission" date="2023-06" db="EMBL/GenBank/DDBJ databases">
        <title>Black Yeasts Isolated from many extreme environments.</title>
        <authorList>
            <person name="Coleine C."/>
            <person name="Stajich J.E."/>
            <person name="Selbmann L."/>
        </authorList>
    </citation>
    <scope>NUCLEOTIDE SEQUENCE [LARGE SCALE GENOMIC DNA]</scope>
    <source>
        <strain evidence="13 14">CCFEE 5887</strain>
    </source>
</reference>
<dbReference type="InterPro" id="IPR010347">
    <property type="entry name" value="Tdp1"/>
</dbReference>
<evidence type="ECO:0000313" key="13">
    <source>
        <dbReference type="EMBL" id="KAK5528694.1"/>
    </source>
</evidence>
<name>A0AAV9PVB8_9PEZI</name>
<feature type="region of interest" description="Disordered" evidence="12">
    <location>
        <begin position="49"/>
        <end position="99"/>
    </location>
</feature>
<comment type="caution">
    <text evidence="13">The sequence shown here is derived from an EMBL/GenBank/DDBJ whole genome shotgun (WGS) entry which is preliminary data.</text>
</comment>
<evidence type="ECO:0000256" key="10">
    <source>
        <dbReference type="PIRSR" id="PIRSR610347-2"/>
    </source>
</evidence>
<dbReference type="GO" id="GO:0003697">
    <property type="term" value="F:single-stranded DNA binding"/>
    <property type="evidence" value="ECO:0007669"/>
    <property type="project" value="TreeGrafter"/>
</dbReference>
<dbReference type="GO" id="GO:0017005">
    <property type="term" value="F:3'-tyrosyl-DNA phosphodiesterase activity"/>
    <property type="evidence" value="ECO:0007669"/>
    <property type="project" value="TreeGrafter"/>
</dbReference>
<feature type="compositionally biased region" description="Polar residues" evidence="12">
    <location>
        <begin position="628"/>
        <end position="644"/>
    </location>
</feature>
<evidence type="ECO:0000256" key="7">
    <source>
        <dbReference type="ARBA" id="ARBA00023204"/>
    </source>
</evidence>
<dbReference type="Gene3D" id="3.30.870.10">
    <property type="entry name" value="Endonuclease Chain A"/>
    <property type="match status" value="2"/>
</dbReference>
<keyword evidence="5" id="KW-0378">Hydrolase</keyword>
<feature type="region of interest" description="Disordered" evidence="12">
    <location>
        <begin position="607"/>
        <end position="644"/>
    </location>
</feature>
<feature type="binding site" evidence="10">
    <location>
        <position position="470"/>
    </location>
    <ligand>
        <name>substrate</name>
    </ligand>
</feature>
<gene>
    <name evidence="13" type="ORF">LTR25_010307</name>
</gene>
<evidence type="ECO:0000256" key="4">
    <source>
        <dbReference type="ARBA" id="ARBA00022763"/>
    </source>
</evidence>
<dbReference type="AlphaFoldDB" id="A0AAV9PVB8"/>